<dbReference type="EMBL" id="MFLL01000032">
    <property type="protein sequence ID" value="OGG68465.1"/>
    <property type="molecule type" value="Genomic_DNA"/>
</dbReference>
<dbReference type="AlphaFoldDB" id="A0A1F6E435"/>
<reference evidence="2 3" key="1">
    <citation type="journal article" date="2016" name="Nat. Commun.">
        <title>Thousands of microbial genomes shed light on interconnected biogeochemical processes in an aquifer system.</title>
        <authorList>
            <person name="Anantharaman K."/>
            <person name="Brown C.T."/>
            <person name="Hug L.A."/>
            <person name="Sharon I."/>
            <person name="Castelle C.J."/>
            <person name="Probst A.J."/>
            <person name="Thomas B.C."/>
            <person name="Singh A."/>
            <person name="Wilkins M.J."/>
            <person name="Karaoz U."/>
            <person name="Brodie E.L."/>
            <person name="Williams K.H."/>
            <person name="Hubbard S.S."/>
            <person name="Banfield J.F."/>
        </authorList>
    </citation>
    <scope>NUCLEOTIDE SEQUENCE [LARGE SCALE GENOMIC DNA]</scope>
</reference>
<organism evidence="2 3">
    <name type="scientific">Candidatus Kaiserbacteria bacterium RIFCSPHIGHO2_02_FULL_55_25</name>
    <dbReference type="NCBI Taxonomy" id="1798498"/>
    <lineage>
        <taxon>Bacteria</taxon>
        <taxon>Candidatus Kaiseribacteriota</taxon>
    </lineage>
</organism>
<gene>
    <name evidence="2" type="ORF">A3C20_01890</name>
</gene>
<protein>
    <submittedName>
        <fullName evidence="2">Uncharacterized protein</fullName>
    </submittedName>
</protein>
<feature type="region of interest" description="Disordered" evidence="1">
    <location>
        <begin position="1"/>
        <end position="23"/>
    </location>
</feature>
<name>A0A1F6E435_9BACT</name>
<feature type="compositionally biased region" description="Basic and acidic residues" evidence="1">
    <location>
        <begin position="1"/>
        <end position="18"/>
    </location>
</feature>
<accession>A0A1F6E435</accession>
<comment type="caution">
    <text evidence="2">The sequence shown here is derived from an EMBL/GenBank/DDBJ whole genome shotgun (WGS) entry which is preliminary data.</text>
</comment>
<evidence type="ECO:0000256" key="1">
    <source>
        <dbReference type="SAM" id="MobiDB-lite"/>
    </source>
</evidence>
<evidence type="ECO:0000313" key="2">
    <source>
        <dbReference type="EMBL" id="OGG68465.1"/>
    </source>
</evidence>
<evidence type="ECO:0000313" key="3">
    <source>
        <dbReference type="Proteomes" id="UP000176914"/>
    </source>
</evidence>
<sequence length="303" mass="34780">MREYLERHLEPLSNRDDDQSSETWLHSFPESIRRELLPELKFDDSGTETVKLPGGGTLAFSYEPVPVDAIEEYRKIYGEISPSDLMEGYEHLASETMVVKLREKCRKLTSLSIQTSFGKSIQLAGLPVRHVLFSTDDTWIRSSYAERYTKDVLLYCPPTSILSLLILFHEIGHLECEKQLTKREVARRSRARGKYQGEIGVHPIFTGKARVEGFEEVSELVLREERDAWAVALSKLRHVMPAFDVRREDVLKSIHEITLSGYSDAIRKRMGREPSVYKMLDTLSTMLKGILDTRQKTTAEKLT</sequence>
<dbReference type="Proteomes" id="UP000176914">
    <property type="component" value="Unassembled WGS sequence"/>
</dbReference>
<proteinExistence type="predicted"/>